<gene>
    <name evidence="1" type="ORF">M422DRAFT_260833</name>
</gene>
<dbReference type="AlphaFoldDB" id="A0A0C9VGL2"/>
<dbReference type="Proteomes" id="UP000054279">
    <property type="component" value="Unassembled WGS sequence"/>
</dbReference>
<name>A0A0C9VGL2_SPHS4</name>
<sequence>MTSPLPVSILWTMFLNRHEILRPLQLDSSFTKISGILRASTQYEFPRVRELALSCFSKKYSRRPAPYECAHWTHLQEAAQLALDCRLQELLPSLLYGVILISDFHVEEDLISPTGISTPHVDNEVPATSYLHTVCGRLIKKIIHHFAPVLFTVATGDHMECTELLADHWMNLAIQPAIDDSGVYKPLETLKRIQNIDWASLGLCEECCKAKREEWDEEADSFWSKLEEWTKLDSDIYLS</sequence>
<protein>
    <submittedName>
        <fullName evidence="1">Uncharacterized protein</fullName>
    </submittedName>
</protein>
<accession>A0A0C9VGL2</accession>
<dbReference type="HOGENOM" id="CLU_1161764_0_0_1"/>
<organism evidence="1 2">
    <name type="scientific">Sphaerobolus stellatus (strain SS14)</name>
    <dbReference type="NCBI Taxonomy" id="990650"/>
    <lineage>
        <taxon>Eukaryota</taxon>
        <taxon>Fungi</taxon>
        <taxon>Dikarya</taxon>
        <taxon>Basidiomycota</taxon>
        <taxon>Agaricomycotina</taxon>
        <taxon>Agaricomycetes</taxon>
        <taxon>Phallomycetidae</taxon>
        <taxon>Geastrales</taxon>
        <taxon>Sphaerobolaceae</taxon>
        <taxon>Sphaerobolus</taxon>
    </lineage>
</organism>
<dbReference type="EMBL" id="KN837175">
    <property type="protein sequence ID" value="KIJ36740.1"/>
    <property type="molecule type" value="Genomic_DNA"/>
</dbReference>
<evidence type="ECO:0000313" key="1">
    <source>
        <dbReference type="EMBL" id="KIJ36740.1"/>
    </source>
</evidence>
<proteinExistence type="predicted"/>
<evidence type="ECO:0000313" key="2">
    <source>
        <dbReference type="Proteomes" id="UP000054279"/>
    </source>
</evidence>
<dbReference type="OrthoDB" id="3249359at2759"/>
<keyword evidence="2" id="KW-1185">Reference proteome</keyword>
<reference evidence="1 2" key="1">
    <citation type="submission" date="2014-06" db="EMBL/GenBank/DDBJ databases">
        <title>Evolutionary Origins and Diversification of the Mycorrhizal Mutualists.</title>
        <authorList>
            <consortium name="DOE Joint Genome Institute"/>
            <consortium name="Mycorrhizal Genomics Consortium"/>
            <person name="Kohler A."/>
            <person name="Kuo A."/>
            <person name="Nagy L.G."/>
            <person name="Floudas D."/>
            <person name="Copeland A."/>
            <person name="Barry K.W."/>
            <person name="Cichocki N."/>
            <person name="Veneault-Fourrey C."/>
            <person name="LaButti K."/>
            <person name="Lindquist E.A."/>
            <person name="Lipzen A."/>
            <person name="Lundell T."/>
            <person name="Morin E."/>
            <person name="Murat C."/>
            <person name="Riley R."/>
            <person name="Ohm R."/>
            <person name="Sun H."/>
            <person name="Tunlid A."/>
            <person name="Henrissat B."/>
            <person name="Grigoriev I.V."/>
            <person name="Hibbett D.S."/>
            <person name="Martin F."/>
        </authorList>
    </citation>
    <scope>NUCLEOTIDE SEQUENCE [LARGE SCALE GENOMIC DNA]</scope>
    <source>
        <strain evidence="1 2">SS14</strain>
    </source>
</reference>